<protein>
    <submittedName>
        <fullName evidence="4">DUF4440 domain-containing protein</fullName>
    </submittedName>
</protein>
<feature type="chain" id="PRO_5020377182" evidence="1">
    <location>
        <begin position="22"/>
        <end position="255"/>
    </location>
</feature>
<gene>
    <name evidence="4" type="ORF">EA660_19175</name>
</gene>
<evidence type="ECO:0000313" key="5">
    <source>
        <dbReference type="Proteomes" id="UP000292627"/>
    </source>
</evidence>
<organism evidence="4 5">
    <name type="scientific">Pseudoxanthomonas winnipegensis</name>
    <dbReference type="NCBI Taxonomy" id="2480810"/>
    <lineage>
        <taxon>Bacteria</taxon>
        <taxon>Pseudomonadati</taxon>
        <taxon>Pseudomonadota</taxon>
        <taxon>Gammaproteobacteria</taxon>
        <taxon>Lysobacterales</taxon>
        <taxon>Lysobacteraceae</taxon>
        <taxon>Pseudoxanthomonas</taxon>
    </lineage>
</organism>
<dbReference type="Proteomes" id="UP000292627">
    <property type="component" value="Unassembled WGS sequence"/>
</dbReference>
<dbReference type="SUPFAM" id="SSF54427">
    <property type="entry name" value="NTF2-like"/>
    <property type="match status" value="1"/>
</dbReference>
<evidence type="ECO:0000313" key="4">
    <source>
        <dbReference type="EMBL" id="TAA20149.1"/>
    </source>
</evidence>
<proteinExistence type="predicted"/>
<evidence type="ECO:0000256" key="1">
    <source>
        <dbReference type="SAM" id="SignalP"/>
    </source>
</evidence>
<dbReference type="RefSeq" id="WP_130553044.1">
    <property type="nucleotide sequence ID" value="NZ_SHMC01000011.1"/>
</dbReference>
<dbReference type="InterPro" id="IPR032710">
    <property type="entry name" value="NTF2-like_dom_sf"/>
</dbReference>
<keyword evidence="1" id="KW-0732">Signal</keyword>
<dbReference type="AlphaFoldDB" id="A0A4Q8L5C1"/>
<reference evidence="4 5" key="1">
    <citation type="submission" date="2019-02" db="EMBL/GenBank/DDBJ databases">
        <title>WGS of Pseudoxanthomonas species novum from clinical isolates.</title>
        <authorList>
            <person name="Bernier A.-M."/>
            <person name="Bernard K."/>
            <person name="Vachon A."/>
        </authorList>
    </citation>
    <scope>NUCLEOTIDE SEQUENCE [LARGE SCALE GENOMIC DNA]</scope>
    <source>
        <strain evidence="4 5">NML171200</strain>
    </source>
</reference>
<dbReference type="OrthoDB" id="119951at2"/>
<dbReference type="Gene3D" id="3.10.450.50">
    <property type="match status" value="1"/>
</dbReference>
<dbReference type="EMBL" id="SHMC01000011">
    <property type="protein sequence ID" value="TAA20149.1"/>
    <property type="molecule type" value="Genomic_DNA"/>
</dbReference>
<feature type="signal peptide" evidence="1">
    <location>
        <begin position="1"/>
        <end position="21"/>
    </location>
</feature>
<feature type="domain" description="DUF4440" evidence="3">
    <location>
        <begin position="29"/>
        <end position="145"/>
    </location>
</feature>
<sequence length="255" mass="28047">MKIARRTAAVLFMLAAATAGAKESADGQVRSADARFWQAYNTCDMKAMGDLLTADVEFYHDKTGLTVSREAVVESLRKGPCGTPGMWLRREAVAGSLEFHPLAGGYAILSGRHRFYVEEAGKPERLDGQADFTSVWKRDDGQWRMHRVLSYDHGPVPYTPPRVTMALPSSTLATYAGRYRSPRIGDILISVEGDHLKLAAGSFVATLYPETPTRFFAMERDLRFDFESGGDGDVRALAVYENGKVSERAARAGSN</sequence>
<dbReference type="Pfam" id="PF11954">
    <property type="entry name" value="DUF3471"/>
    <property type="match status" value="1"/>
</dbReference>
<dbReference type="Pfam" id="PF14534">
    <property type="entry name" value="DUF4440"/>
    <property type="match status" value="1"/>
</dbReference>
<dbReference type="InterPro" id="IPR027843">
    <property type="entry name" value="DUF4440"/>
</dbReference>
<feature type="domain" description="Peptidase S12 Pab87-related C-terminal" evidence="2">
    <location>
        <begin position="165"/>
        <end position="240"/>
    </location>
</feature>
<evidence type="ECO:0000259" key="2">
    <source>
        <dbReference type="Pfam" id="PF11954"/>
    </source>
</evidence>
<evidence type="ECO:0000259" key="3">
    <source>
        <dbReference type="Pfam" id="PF14534"/>
    </source>
</evidence>
<name>A0A4Q8L5C1_9GAMM</name>
<accession>A0A4Q8L5C1</accession>
<dbReference type="InterPro" id="IPR021860">
    <property type="entry name" value="Peptidase_S12_Pab87-rel_C"/>
</dbReference>
<comment type="caution">
    <text evidence="4">The sequence shown here is derived from an EMBL/GenBank/DDBJ whole genome shotgun (WGS) entry which is preliminary data.</text>
</comment>